<feature type="domain" description="EH" evidence="4">
    <location>
        <begin position="173"/>
        <end position="263"/>
    </location>
</feature>
<feature type="compositionally biased region" description="Basic residues" evidence="2">
    <location>
        <begin position="1469"/>
        <end position="1479"/>
    </location>
</feature>
<feature type="domain" description="EH" evidence="4">
    <location>
        <begin position="351"/>
        <end position="440"/>
    </location>
</feature>
<feature type="compositionally biased region" description="Low complexity" evidence="2">
    <location>
        <begin position="11"/>
        <end position="29"/>
    </location>
</feature>
<dbReference type="OrthoDB" id="524326at2759"/>
<dbReference type="PROSITE" id="PS50031">
    <property type="entry name" value="EH"/>
    <property type="match status" value="3"/>
</dbReference>
<feature type="region of interest" description="Disordered" evidence="2">
    <location>
        <begin position="1435"/>
        <end position="1479"/>
    </location>
</feature>
<evidence type="ECO:0008006" key="7">
    <source>
        <dbReference type="Google" id="ProtNLM"/>
    </source>
</evidence>
<feature type="compositionally biased region" description="Low complexity" evidence="2">
    <location>
        <begin position="1457"/>
        <end position="1468"/>
    </location>
</feature>
<dbReference type="Gene3D" id="1.10.238.10">
    <property type="entry name" value="EF-hand"/>
    <property type="match status" value="3"/>
</dbReference>
<gene>
    <name evidence="5" type="ORF">CcCBS67573_g02234</name>
</gene>
<dbReference type="InterPro" id="IPR041969">
    <property type="entry name" value="VP13D_UBA"/>
</dbReference>
<dbReference type="SUPFAM" id="SSF47473">
    <property type="entry name" value="EF-hand"/>
    <property type="match status" value="3"/>
</dbReference>
<feature type="domain" description="EH" evidence="4">
    <location>
        <begin position="42"/>
        <end position="155"/>
    </location>
</feature>
<dbReference type="Pfam" id="PF12763">
    <property type="entry name" value="EH"/>
    <property type="match status" value="3"/>
</dbReference>
<dbReference type="EMBL" id="QEAP01000045">
    <property type="protein sequence ID" value="TPX76502.1"/>
    <property type="molecule type" value="Genomic_DNA"/>
</dbReference>
<feature type="region of interest" description="Disordered" evidence="2">
    <location>
        <begin position="806"/>
        <end position="882"/>
    </location>
</feature>
<dbReference type="CDD" id="cd14306">
    <property type="entry name" value="UBA_VP13D"/>
    <property type="match status" value="1"/>
</dbReference>
<dbReference type="STRING" id="246404.A0A507FJV1"/>
<dbReference type="GO" id="GO:0005886">
    <property type="term" value="C:plasma membrane"/>
    <property type="evidence" value="ECO:0007669"/>
    <property type="project" value="TreeGrafter"/>
</dbReference>
<dbReference type="CDD" id="cd00052">
    <property type="entry name" value="EH"/>
    <property type="match status" value="2"/>
</dbReference>
<evidence type="ECO:0000313" key="6">
    <source>
        <dbReference type="Proteomes" id="UP000320333"/>
    </source>
</evidence>
<feature type="region of interest" description="Disordered" evidence="2">
    <location>
        <begin position="1"/>
        <end position="40"/>
    </location>
</feature>
<organism evidence="5 6">
    <name type="scientific">Chytriomyces confervae</name>
    <dbReference type="NCBI Taxonomy" id="246404"/>
    <lineage>
        <taxon>Eukaryota</taxon>
        <taxon>Fungi</taxon>
        <taxon>Fungi incertae sedis</taxon>
        <taxon>Chytridiomycota</taxon>
        <taxon>Chytridiomycota incertae sedis</taxon>
        <taxon>Chytridiomycetes</taxon>
        <taxon>Chytridiales</taxon>
        <taxon>Chytriomycetaceae</taxon>
        <taxon>Chytriomyces</taxon>
    </lineage>
</organism>
<dbReference type="InterPro" id="IPR011992">
    <property type="entry name" value="EF-hand-dom_pair"/>
</dbReference>
<evidence type="ECO:0000256" key="2">
    <source>
        <dbReference type="SAM" id="MobiDB-lite"/>
    </source>
</evidence>
<proteinExistence type="predicted"/>
<sequence>MNDLLSEFDTLSPKSKASALAAAQPQPQSNDPQTGLPLSPEESHAYGQLFSMAAVDNVVAADTAVSLLTRSKLPQNVLGEIWVLADSEQRGVLTRESFYKCMKLIALCQAGKPVSLQFIASKTALPVFDGVTITPYQPPAPVSAPAPLKISSDKGVAMAAQPSSTGFQLANEERDRFLAAFNSCSPAGGFVSGASAKELFIKSGLSLETLSRIWQLVDPQSTMQLSLAQFMMAMLIITQMKSGALQSVPPSIPPGLVNGIAAAAQSVSGQIASAPISVSQQPLFGSTGSTAVANSALPTSPLRMGSVTGTSASAVAPPPSFDKRRSTIAKVAAPVVPANPAMEPWAILADEKAISDSHFDSLDSGKKGYVSGQESYEFFLKSKLDQTTLAHIWELANIRKAVGLSKDEFSVAMHLIKISMAGSALPESLPTQLIPPSLRARPQASVAPVPSTIPLQPVTQPAMPFNSAPVVPKSATQDLMGLDAAFEPVKPQQPVMAAQQNTAFDTRKFSITAATPTATSNFTFPTNSLGATQSPNSSLTNLSDDRSQEITAAQAQVADLEKRRAMLLPAQEELRAKRAANEIQLQKVNLRKQELILELTQASATYEAEQAILQENMMLLEREQAALAQSQMDVDQAKQIVAAKLDEKNQVLRSIEAVREEMGDCLKSVAEMDRVTRQYQEEITFLRPQFAQVHAELKKHLNQVEINKQLLASVTEEYQRLKMDVSKDEMLLEEEKRNLAMLENRVAVQSAINEKEKAKAQMALMSLSEVKGLSDSHAVSLSNLEAEVATGFGIPEPVAISPVASLAGPAASSPTSQSQKMESVGVPAVPGTRAKPPPPPASRKANASNDMLNTDKRRSLTASVKSNETPATGPDGPPPMPPLFTKPKGGVHSSSGDLAGPVYSPVSAAVENAAIKFDTVFDADFESAFAAVPLTANKAALDDAFGAPSAASSSFDAAFVNSVATLQQPAKSADAFADAFSVPAPATKSSGEASAFADAFTLPPPPSSAKTASFADAFAMPPSASRSTSFADAFTVRASSPATNANEDFDKFKRPSLTGASLHESNGSIRSATARKRMTIMKKMDLDSEFANAFGDLAPPATEKTDSVGAPAVPFPGAAPSTAISPLAAHDAFSAIPTGDFNFDATFAPVSAVPQVSAVSNLAAVTEEPGTQTKASDMFADLDGAFSGEAEPKTLQPVVDHSFNAVFDAILVPPESKAGHFAAPTAAPVDTVDSLAEVFGASPTLQQSTIPSAYDAFAGVDLNSAFAVPVAQDPPVLITATPEVAVEEVKQAAAAQAEVAAVPSVEPENLPVVDSDKSLAFEEVVVAAVAPTVAEVPPLAETDTLSEAKVGDVARYEIAESLPAAAPPVEFPATFAPAVPAPVSVPAPTLASDQELSNEVKELMELGFPKEACIEALEKTGFNVEEASNYLIDGGLRENSPSTPVNGSRMSDVASETGTATGSSGAAKGFKKGWFKKKK</sequence>
<feature type="compositionally biased region" description="Polar residues" evidence="2">
    <location>
        <begin position="812"/>
        <end position="821"/>
    </location>
</feature>
<feature type="compositionally biased region" description="Polar residues" evidence="2">
    <location>
        <begin position="1439"/>
        <end position="1449"/>
    </location>
</feature>
<dbReference type="InterPro" id="IPR000261">
    <property type="entry name" value="EH_dom"/>
</dbReference>
<protein>
    <recommendedName>
        <fullName evidence="7">UBA domain-containing protein</fullName>
    </recommendedName>
</protein>
<dbReference type="GO" id="GO:0006897">
    <property type="term" value="P:endocytosis"/>
    <property type="evidence" value="ECO:0007669"/>
    <property type="project" value="TreeGrafter"/>
</dbReference>
<dbReference type="Pfam" id="PF00627">
    <property type="entry name" value="UBA"/>
    <property type="match status" value="1"/>
</dbReference>
<dbReference type="GO" id="GO:0016197">
    <property type="term" value="P:endosomal transport"/>
    <property type="evidence" value="ECO:0007669"/>
    <property type="project" value="TreeGrafter"/>
</dbReference>
<dbReference type="GO" id="GO:0005737">
    <property type="term" value="C:cytoplasm"/>
    <property type="evidence" value="ECO:0007669"/>
    <property type="project" value="TreeGrafter"/>
</dbReference>
<dbReference type="SUPFAM" id="SSF46934">
    <property type="entry name" value="UBA-like"/>
    <property type="match status" value="1"/>
</dbReference>
<comment type="caution">
    <text evidence="5">The sequence shown here is derived from an EMBL/GenBank/DDBJ whole genome shotgun (WGS) entry which is preliminary data.</text>
</comment>
<feature type="coiled-coil region" evidence="1">
    <location>
        <begin position="725"/>
        <end position="752"/>
    </location>
</feature>
<dbReference type="PROSITE" id="PS50030">
    <property type="entry name" value="UBA"/>
    <property type="match status" value="1"/>
</dbReference>
<dbReference type="InterPro" id="IPR015940">
    <property type="entry name" value="UBA"/>
</dbReference>
<feature type="domain" description="UBA" evidence="3">
    <location>
        <begin position="1391"/>
        <end position="1434"/>
    </location>
</feature>
<name>A0A507FJV1_9FUNG</name>
<dbReference type="SMART" id="SM00165">
    <property type="entry name" value="UBA"/>
    <property type="match status" value="1"/>
</dbReference>
<dbReference type="Proteomes" id="UP000320333">
    <property type="component" value="Unassembled WGS sequence"/>
</dbReference>
<feature type="coiled-coil region" evidence="1">
    <location>
        <begin position="543"/>
        <end position="640"/>
    </location>
</feature>
<dbReference type="PANTHER" id="PTHR11216:SF170">
    <property type="entry name" value="DYNAMIN ASSOCIATED PROTEIN 160, ISOFORM D"/>
    <property type="match status" value="1"/>
</dbReference>
<keyword evidence="6" id="KW-1185">Reference proteome</keyword>
<keyword evidence="1" id="KW-0175">Coiled coil</keyword>
<dbReference type="Gene3D" id="1.10.8.10">
    <property type="entry name" value="DNA helicase RuvA subunit, C-terminal domain"/>
    <property type="match status" value="1"/>
</dbReference>
<dbReference type="SMART" id="SM00027">
    <property type="entry name" value="EH"/>
    <property type="match status" value="3"/>
</dbReference>
<accession>A0A507FJV1</accession>
<evidence type="ECO:0000256" key="1">
    <source>
        <dbReference type="SAM" id="Coils"/>
    </source>
</evidence>
<reference evidence="5 6" key="1">
    <citation type="journal article" date="2019" name="Sci. Rep.">
        <title>Comparative genomics of chytrid fungi reveal insights into the obligate biotrophic and pathogenic lifestyle of Synchytrium endobioticum.</title>
        <authorList>
            <person name="van de Vossenberg B.T.L.H."/>
            <person name="Warris S."/>
            <person name="Nguyen H.D.T."/>
            <person name="van Gent-Pelzer M.P.E."/>
            <person name="Joly D.L."/>
            <person name="van de Geest H.C."/>
            <person name="Bonants P.J.M."/>
            <person name="Smith D.S."/>
            <person name="Levesque C.A."/>
            <person name="van der Lee T.A.J."/>
        </authorList>
    </citation>
    <scope>NUCLEOTIDE SEQUENCE [LARGE SCALE GENOMIC DNA]</scope>
    <source>
        <strain evidence="5 6">CBS 675.73</strain>
    </source>
</reference>
<evidence type="ECO:0000259" key="3">
    <source>
        <dbReference type="PROSITE" id="PS50030"/>
    </source>
</evidence>
<dbReference type="InterPro" id="IPR009060">
    <property type="entry name" value="UBA-like_sf"/>
</dbReference>
<dbReference type="PANTHER" id="PTHR11216">
    <property type="entry name" value="EH DOMAIN"/>
    <property type="match status" value="1"/>
</dbReference>
<evidence type="ECO:0000259" key="4">
    <source>
        <dbReference type="PROSITE" id="PS50031"/>
    </source>
</evidence>
<evidence type="ECO:0000313" key="5">
    <source>
        <dbReference type="EMBL" id="TPX76502.1"/>
    </source>
</evidence>